<name>A0ABW1PAH0_9PSEU</name>
<sequence>MHSHQRPKRPKRPAGNARQADEATERVPAAGPSPTSLSPTSLPVLQRAIGNAAVARMVTDRQDADPAHRHDGLSVQRAPSAGGDSSSQKSAQPTYAFADVKGANPSLWTDLDDNYWVGTGPPPEQYIVQVEQHCGYMATYWLTHGHGTGGLRFADLDEAARVLASDTVRRWGAAGGRQAQVDHAAAAIGGHPVSRQNLDSDAATGSLPPGTLIWFGNDAHAEAAVVTSSGQFLMYDPNSGETTVRDANGFRGYIATRNAFVVRPGANADPATCKCCVIM</sequence>
<feature type="compositionally biased region" description="Polar residues" evidence="1">
    <location>
        <begin position="83"/>
        <end position="92"/>
    </location>
</feature>
<gene>
    <name evidence="2" type="ORF">ACFP3R_23345</name>
</gene>
<feature type="compositionally biased region" description="Basic and acidic residues" evidence="1">
    <location>
        <begin position="61"/>
        <end position="72"/>
    </location>
</feature>
<accession>A0ABW1PAH0</accession>
<evidence type="ECO:0000256" key="1">
    <source>
        <dbReference type="SAM" id="MobiDB-lite"/>
    </source>
</evidence>
<feature type="region of interest" description="Disordered" evidence="1">
    <location>
        <begin position="61"/>
        <end position="92"/>
    </location>
</feature>
<proteinExistence type="predicted"/>
<evidence type="ECO:0008006" key="4">
    <source>
        <dbReference type="Google" id="ProtNLM"/>
    </source>
</evidence>
<evidence type="ECO:0000313" key="2">
    <source>
        <dbReference type="EMBL" id="MFC6092216.1"/>
    </source>
</evidence>
<evidence type="ECO:0000313" key="3">
    <source>
        <dbReference type="Proteomes" id="UP001596220"/>
    </source>
</evidence>
<protein>
    <recommendedName>
        <fullName evidence="4">Papain fold toxin 1 (Glutamine deamidase) of polymorphic toxin system</fullName>
    </recommendedName>
</protein>
<comment type="caution">
    <text evidence="2">The sequence shown here is derived from an EMBL/GenBank/DDBJ whole genome shotgun (WGS) entry which is preliminary data.</text>
</comment>
<organism evidence="2 3">
    <name type="scientific">Saccharothrix lopnurensis</name>
    <dbReference type="NCBI Taxonomy" id="1670621"/>
    <lineage>
        <taxon>Bacteria</taxon>
        <taxon>Bacillati</taxon>
        <taxon>Actinomycetota</taxon>
        <taxon>Actinomycetes</taxon>
        <taxon>Pseudonocardiales</taxon>
        <taxon>Pseudonocardiaceae</taxon>
        <taxon>Saccharothrix</taxon>
    </lineage>
</organism>
<keyword evidence="3" id="KW-1185">Reference proteome</keyword>
<feature type="compositionally biased region" description="Basic residues" evidence="1">
    <location>
        <begin position="1"/>
        <end position="12"/>
    </location>
</feature>
<feature type="region of interest" description="Disordered" evidence="1">
    <location>
        <begin position="1"/>
        <end position="44"/>
    </location>
</feature>
<dbReference type="EMBL" id="JBHSQO010000026">
    <property type="protein sequence ID" value="MFC6092216.1"/>
    <property type="molecule type" value="Genomic_DNA"/>
</dbReference>
<reference evidence="3" key="1">
    <citation type="journal article" date="2019" name="Int. J. Syst. Evol. Microbiol.">
        <title>The Global Catalogue of Microorganisms (GCM) 10K type strain sequencing project: providing services to taxonomists for standard genome sequencing and annotation.</title>
        <authorList>
            <consortium name="The Broad Institute Genomics Platform"/>
            <consortium name="The Broad Institute Genome Sequencing Center for Infectious Disease"/>
            <person name="Wu L."/>
            <person name="Ma J."/>
        </authorList>
    </citation>
    <scope>NUCLEOTIDE SEQUENCE [LARGE SCALE GENOMIC DNA]</scope>
    <source>
        <strain evidence="3">CGMCC 4.7246</strain>
    </source>
</reference>
<feature type="compositionally biased region" description="Low complexity" evidence="1">
    <location>
        <begin position="32"/>
        <end position="43"/>
    </location>
</feature>
<dbReference type="RefSeq" id="WP_380638509.1">
    <property type="nucleotide sequence ID" value="NZ_JBHSQO010000026.1"/>
</dbReference>
<dbReference type="Proteomes" id="UP001596220">
    <property type="component" value="Unassembled WGS sequence"/>
</dbReference>